<dbReference type="Proteomes" id="UP000321776">
    <property type="component" value="Unassembled WGS sequence"/>
</dbReference>
<protein>
    <recommendedName>
        <fullName evidence="4">7-methyl-GTP pyrophosphatase</fullName>
        <shortName evidence="4">m(7)GTP pyrophosphatase</shortName>
        <ecNumber evidence="4">3.6.1.-</ecNumber>
    </recommendedName>
</protein>
<name>A0A5C6VQX7_9BURK</name>
<reference evidence="5 8" key="3">
    <citation type="submission" date="2024-01" db="EMBL/GenBank/DDBJ databases">
        <title>The diversity of rhizobia nodulating Mimosa spp. in eleven states of Brazil covering several biomes is determined by host plant, location, and edaphic factors.</title>
        <authorList>
            <person name="Rouws L."/>
            <person name="Barauna A."/>
            <person name="Beukes C."/>
            <person name="De Faria S.M."/>
            <person name="Gross E."/>
            <person name="Dos Reis Junior F.B."/>
            <person name="Simon M."/>
            <person name="Maluk M."/>
            <person name="Odee D.W."/>
            <person name="Kenicer G."/>
            <person name="Young J.P.W."/>
            <person name="Reis V.M."/>
            <person name="Zilli J."/>
            <person name="James E.K."/>
        </authorList>
    </citation>
    <scope>NUCLEOTIDE SEQUENCE [LARGE SCALE GENOMIC DNA]</scope>
    <source>
        <strain evidence="5 8">JPY530</strain>
    </source>
</reference>
<keyword evidence="3 4" id="KW-0546">Nucleotide metabolism</keyword>
<dbReference type="Gene3D" id="3.90.950.10">
    <property type="match status" value="1"/>
</dbReference>
<evidence type="ECO:0000256" key="4">
    <source>
        <dbReference type="HAMAP-Rule" id="MF_00528"/>
    </source>
</evidence>
<proteinExistence type="inferred from homology"/>
<dbReference type="PANTHER" id="PTHR43213:SF5">
    <property type="entry name" value="BIFUNCTIONAL DTTP_UTP PYROPHOSPHATASE_METHYLTRANSFERASE PROTEIN-RELATED"/>
    <property type="match status" value="1"/>
</dbReference>
<comment type="caution">
    <text evidence="4">Lacks conserved residue(s) required for the propagation of feature annotation.</text>
</comment>
<dbReference type="PIRSF" id="PIRSF006305">
    <property type="entry name" value="Maf"/>
    <property type="match status" value="1"/>
</dbReference>
<dbReference type="Proteomes" id="UP001481677">
    <property type="component" value="Unassembled WGS sequence"/>
</dbReference>
<dbReference type="EC" id="3.6.1.-" evidence="4"/>
<evidence type="ECO:0000313" key="5">
    <source>
        <dbReference type="EMBL" id="MEM5342329.1"/>
    </source>
</evidence>
<evidence type="ECO:0000256" key="2">
    <source>
        <dbReference type="ARBA" id="ARBA00022801"/>
    </source>
</evidence>
<evidence type="ECO:0000313" key="7">
    <source>
        <dbReference type="Proteomes" id="UP000321776"/>
    </source>
</evidence>
<reference evidence="6 7" key="1">
    <citation type="journal article" date="2018" name="Int. J. Syst. Evol. Microbiol.">
        <title>Paraburkholderia azotifigens sp. nov., a nitrogen-fixing bacterium isolated from paddy soil.</title>
        <authorList>
            <person name="Choi G.M."/>
            <person name="Im W.T."/>
        </authorList>
    </citation>
    <scope>NUCLEOTIDE SEQUENCE [LARGE SCALE GENOMIC DNA]</scope>
    <source>
        <strain evidence="6 7">NF 2-5-3</strain>
    </source>
</reference>
<feature type="site" description="Important for substrate specificity" evidence="4">
    <location>
        <position position="19"/>
    </location>
</feature>
<keyword evidence="2 4" id="KW-0378">Hydrolase</keyword>
<organism evidence="6 7">
    <name type="scientific">Paraburkholderia azotifigens</name>
    <dbReference type="NCBI Taxonomy" id="2057004"/>
    <lineage>
        <taxon>Bacteria</taxon>
        <taxon>Pseudomonadati</taxon>
        <taxon>Pseudomonadota</taxon>
        <taxon>Betaproteobacteria</taxon>
        <taxon>Burkholderiales</taxon>
        <taxon>Burkholderiaceae</taxon>
        <taxon>Paraburkholderia</taxon>
    </lineage>
</organism>
<keyword evidence="8" id="KW-1185">Reference proteome</keyword>
<dbReference type="EMBL" id="VOQS01000001">
    <property type="protein sequence ID" value="TXC87279.1"/>
    <property type="molecule type" value="Genomic_DNA"/>
</dbReference>
<dbReference type="InterPro" id="IPR003697">
    <property type="entry name" value="Maf-like"/>
</dbReference>
<feature type="site" description="Important for substrate specificity" evidence="4">
    <location>
        <position position="164"/>
    </location>
</feature>
<dbReference type="EMBL" id="JAZHGA010000016">
    <property type="protein sequence ID" value="MEM5342329.1"/>
    <property type="molecule type" value="Genomic_DNA"/>
</dbReference>
<comment type="similarity">
    <text evidence="4">Belongs to the Maf family. YceF subfamily.</text>
</comment>
<dbReference type="Pfam" id="PF02545">
    <property type="entry name" value="Maf"/>
    <property type="match status" value="1"/>
</dbReference>
<dbReference type="CDD" id="cd00555">
    <property type="entry name" value="Maf"/>
    <property type="match status" value="1"/>
</dbReference>
<dbReference type="AlphaFoldDB" id="A0A5C6VQX7"/>
<sequence>MPDSSKRPPRLILASSSPYRRELLERLRIPFDVLVPAIDETPLEGESPEDTALRLSQAKARAVAAGLATGERALIIGSDQVATYDGHQIGKPRTHDKALAQLQAMRGREVLFHSALCLLDSASDDAETVDVITKVRFRALSDAALDAYLHTETPYDCAGSAKAEGLGIALLDAIESDDPTALIGLPLIALTRMLLAAGYPLLEAQ</sequence>
<comment type="cofactor">
    <cofactor evidence="1 4">
        <name>a divalent metal cation</name>
        <dbReference type="ChEBI" id="CHEBI:60240"/>
    </cofactor>
</comment>
<comment type="subcellular location">
    <subcellularLocation>
        <location evidence="4">Cytoplasm</location>
    </subcellularLocation>
</comment>
<evidence type="ECO:0000256" key="1">
    <source>
        <dbReference type="ARBA" id="ARBA00001968"/>
    </source>
</evidence>
<comment type="catalytic activity">
    <reaction evidence="4">
        <text>N(7)-methyl-GTP + H2O = N(7)-methyl-GMP + diphosphate + H(+)</text>
        <dbReference type="Rhea" id="RHEA:58744"/>
        <dbReference type="ChEBI" id="CHEBI:15377"/>
        <dbReference type="ChEBI" id="CHEBI:15378"/>
        <dbReference type="ChEBI" id="CHEBI:33019"/>
        <dbReference type="ChEBI" id="CHEBI:58285"/>
        <dbReference type="ChEBI" id="CHEBI:87133"/>
    </reaction>
</comment>
<dbReference type="InterPro" id="IPR029001">
    <property type="entry name" value="ITPase-like_fam"/>
</dbReference>
<dbReference type="GO" id="GO:0047429">
    <property type="term" value="F:nucleoside triphosphate diphosphatase activity"/>
    <property type="evidence" value="ECO:0007669"/>
    <property type="project" value="InterPro"/>
</dbReference>
<comment type="function">
    <text evidence="4">Nucleoside triphosphate pyrophosphatase that hydrolyzes 7-methyl-GTP (m(7)GTP). May have a dual role in cell division arrest and in preventing the incorporation of modified nucleotides into cellular nucleic acids.</text>
</comment>
<comment type="caution">
    <text evidence="6">The sequence shown here is derived from an EMBL/GenBank/DDBJ whole genome shotgun (WGS) entry which is preliminary data.</text>
</comment>
<evidence type="ECO:0000313" key="8">
    <source>
        <dbReference type="Proteomes" id="UP001481677"/>
    </source>
</evidence>
<dbReference type="GO" id="GO:0009117">
    <property type="term" value="P:nucleotide metabolic process"/>
    <property type="evidence" value="ECO:0007669"/>
    <property type="project" value="UniProtKB-KW"/>
</dbReference>
<dbReference type="GO" id="GO:0005737">
    <property type="term" value="C:cytoplasm"/>
    <property type="evidence" value="ECO:0007669"/>
    <property type="project" value="UniProtKB-SubCell"/>
</dbReference>
<evidence type="ECO:0000313" key="6">
    <source>
        <dbReference type="EMBL" id="TXC87279.1"/>
    </source>
</evidence>
<feature type="site" description="Important for substrate specificity" evidence="4">
    <location>
        <position position="80"/>
    </location>
</feature>
<feature type="active site" description="Proton acceptor" evidence="4">
    <location>
        <position position="79"/>
    </location>
</feature>
<gene>
    <name evidence="6" type="primary">maf</name>
    <name evidence="6" type="ORF">FRZ40_06650</name>
    <name evidence="5" type="ORF">V4C56_22220</name>
</gene>
<evidence type="ECO:0000256" key="3">
    <source>
        <dbReference type="ARBA" id="ARBA00023080"/>
    </source>
</evidence>
<reference evidence="6" key="2">
    <citation type="submission" date="2019-08" db="EMBL/GenBank/DDBJ databases">
        <authorList>
            <person name="Im W.-T."/>
        </authorList>
    </citation>
    <scope>NUCLEOTIDE SEQUENCE</scope>
    <source>
        <strain evidence="6">NF 2-5-3</strain>
    </source>
</reference>
<dbReference type="NCBIfam" id="TIGR00172">
    <property type="entry name" value="maf"/>
    <property type="match status" value="1"/>
</dbReference>
<dbReference type="RefSeq" id="WP_147233688.1">
    <property type="nucleotide sequence ID" value="NZ_JAZHFZ010000012.1"/>
</dbReference>
<dbReference type="SUPFAM" id="SSF52972">
    <property type="entry name" value="ITPase-like"/>
    <property type="match status" value="1"/>
</dbReference>
<dbReference type="HAMAP" id="MF_00528">
    <property type="entry name" value="Maf"/>
    <property type="match status" value="1"/>
</dbReference>
<accession>A0A5C6VQX7</accession>
<dbReference type="PANTHER" id="PTHR43213">
    <property type="entry name" value="BIFUNCTIONAL DTTP/UTP PYROPHOSPHATASE/METHYLTRANSFERASE PROTEIN-RELATED"/>
    <property type="match status" value="1"/>
</dbReference>
<keyword evidence="4" id="KW-0963">Cytoplasm</keyword>